<dbReference type="AlphaFoldDB" id="A0AAW6KAQ0"/>
<dbReference type="EMBL" id="JARAFO010000024">
    <property type="protein sequence ID" value="MDE1452675.1"/>
    <property type="molecule type" value="Genomic_DNA"/>
</dbReference>
<gene>
    <name evidence="2" type="ORF">PVN32_10875</name>
</gene>
<feature type="signal peptide" evidence="1">
    <location>
        <begin position="1"/>
        <end position="21"/>
    </location>
</feature>
<evidence type="ECO:0000313" key="2">
    <source>
        <dbReference type="EMBL" id="MDE1452675.1"/>
    </source>
</evidence>
<evidence type="ECO:0000313" key="3">
    <source>
        <dbReference type="Proteomes" id="UP001216709"/>
    </source>
</evidence>
<name>A0AAW6KAQ0_9BACI</name>
<reference evidence="2" key="1">
    <citation type="submission" date="2022-12" db="EMBL/GenBank/DDBJ databases">
        <title>Draft Genome Sequences of Bacillus licheniformis and Bacillus paralicheniformis strains isolated from Irish skim milk powders.</title>
        <authorList>
            <person name="Lourenco A."/>
            <person name="Li F."/>
            <person name="Geraldine D."/>
            <person name="Tobin J.T."/>
            <person name="Butler F."/>
            <person name="Jordan K."/>
            <person name="Obrien T."/>
        </authorList>
    </citation>
    <scope>NUCLEOTIDE SEQUENCE</scope>
    <source>
        <strain evidence="2">3370</strain>
    </source>
</reference>
<dbReference type="Proteomes" id="UP001216709">
    <property type="component" value="Unassembled WGS sequence"/>
</dbReference>
<organism evidence="2 3">
    <name type="scientific">Bacillus paralicheniformis</name>
    <dbReference type="NCBI Taxonomy" id="1648923"/>
    <lineage>
        <taxon>Bacteria</taxon>
        <taxon>Bacillati</taxon>
        <taxon>Bacillota</taxon>
        <taxon>Bacilli</taxon>
        <taxon>Bacillales</taxon>
        <taxon>Bacillaceae</taxon>
        <taxon>Bacillus</taxon>
    </lineage>
</organism>
<accession>A0AAW6KAQ0</accession>
<sequence>MKKLIVTAFLTASLGLVLTSAADFLAESIQTADSVTLLASRGAGS</sequence>
<feature type="chain" id="PRO_5043633377" evidence="1">
    <location>
        <begin position="22"/>
        <end position="45"/>
    </location>
</feature>
<keyword evidence="1" id="KW-0732">Signal</keyword>
<dbReference type="RefSeq" id="WP_011201590.1">
    <property type="nucleotide sequence ID" value="NZ_AP023088.1"/>
</dbReference>
<evidence type="ECO:0000256" key="1">
    <source>
        <dbReference type="SAM" id="SignalP"/>
    </source>
</evidence>
<protein>
    <submittedName>
        <fullName evidence="2">Uncharacterized protein</fullName>
    </submittedName>
</protein>
<comment type="caution">
    <text evidence="2">The sequence shown here is derived from an EMBL/GenBank/DDBJ whole genome shotgun (WGS) entry which is preliminary data.</text>
</comment>
<dbReference type="GeneID" id="92862495"/>
<proteinExistence type="predicted"/>